<evidence type="ECO:0000313" key="1">
    <source>
        <dbReference type="EMBL" id="CAG8586005.1"/>
    </source>
</evidence>
<gene>
    <name evidence="1" type="ORF">PBRASI_LOCUS6872</name>
</gene>
<sequence length="215" mass="24885">MTKGTVQIKRSLGGNIRERFTEYQLERKPPKTRPEYYDVIFFNGKKKDSFLWTFDDNIVQQMLTCVKKRELKDTVNHDIKSLLDNVIDRDIKKTLEKIKALREDTTSFEQNFAVKLIEDVNLFLDPMSEGTYIISVLGPILNDFYLKNKKVWYASYGKTCLKASAKDGNSQKADDERRSMRKKIDVILSLREEDEEFSVIEVSGPPIGRTSKAIA</sequence>
<organism evidence="1 2">
    <name type="scientific">Paraglomus brasilianum</name>
    <dbReference type="NCBI Taxonomy" id="144538"/>
    <lineage>
        <taxon>Eukaryota</taxon>
        <taxon>Fungi</taxon>
        <taxon>Fungi incertae sedis</taxon>
        <taxon>Mucoromycota</taxon>
        <taxon>Glomeromycotina</taxon>
        <taxon>Glomeromycetes</taxon>
        <taxon>Paraglomerales</taxon>
        <taxon>Paraglomeraceae</taxon>
        <taxon>Paraglomus</taxon>
    </lineage>
</organism>
<accession>A0A9N9G724</accession>
<proteinExistence type="predicted"/>
<reference evidence="1" key="1">
    <citation type="submission" date="2021-06" db="EMBL/GenBank/DDBJ databases">
        <authorList>
            <person name="Kallberg Y."/>
            <person name="Tangrot J."/>
            <person name="Rosling A."/>
        </authorList>
    </citation>
    <scope>NUCLEOTIDE SEQUENCE</scope>
    <source>
        <strain evidence="1">BR232B</strain>
    </source>
</reference>
<name>A0A9N9G724_9GLOM</name>
<dbReference type="OrthoDB" id="2407621at2759"/>
<comment type="caution">
    <text evidence="1">The sequence shown here is derived from an EMBL/GenBank/DDBJ whole genome shotgun (WGS) entry which is preliminary data.</text>
</comment>
<dbReference type="EMBL" id="CAJVPI010000973">
    <property type="protein sequence ID" value="CAG8586005.1"/>
    <property type="molecule type" value="Genomic_DNA"/>
</dbReference>
<evidence type="ECO:0000313" key="2">
    <source>
        <dbReference type="Proteomes" id="UP000789739"/>
    </source>
</evidence>
<protein>
    <submittedName>
        <fullName evidence="1">6962_t:CDS:1</fullName>
    </submittedName>
</protein>
<keyword evidence="2" id="KW-1185">Reference proteome</keyword>
<dbReference type="AlphaFoldDB" id="A0A9N9G724"/>
<dbReference type="Proteomes" id="UP000789739">
    <property type="component" value="Unassembled WGS sequence"/>
</dbReference>